<dbReference type="AlphaFoldDB" id="A0A1V8T6Y8"/>
<dbReference type="Proteomes" id="UP000192596">
    <property type="component" value="Unassembled WGS sequence"/>
</dbReference>
<keyword evidence="3" id="KW-1185">Reference proteome</keyword>
<name>A0A1V8T6Y8_9PEZI</name>
<evidence type="ECO:0000313" key="3">
    <source>
        <dbReference type="Proteomes" id="UP000192596"/>
    </source>
</evidence>
<feature type="compositionally biased region" description="Polar residues" evidence="1">
    <location>
        <begin position="45"/>
        <end position="60"/>
    </location>
</feature>
<evidence type="ECO:0000256" key="1">
    <source>
        <dbReference type="SAM" id="MobiDB-lite"/>
    </source>
</evidence>
<dbReference type="EMBL" id="NAJO01000015">
    <property type="protein sequence ID" value="OQO06952.1"/>
    <property type="molecule type" value="Genomic_DNA"/>
</dbReference>
<protein>
    <submittedName>
        <fullName evidence="2">Uncharacterized protein</fullName>
    </submittedName>
</protein>
<organism evidence="2 3">
    <name type="scientific">Cryoendolithus antarcticus</name>
    <dbReference type="NCBI Taxonomy" id="1507870"/>
    <lineage>
        <taxon>Eukaryota</taxon>
        <taxon>Fungi</taxon>
        <taxon>Dikarya</taxon>
        <taxon>Ascomycota</taxon>
        <taxon>Pezizomycotina</taxon>
        <taxon>Dothideomycetes</taxon>
        <taxon>Dothideomycetidae</taxon>
        <taxon>Cladosporiales</taxon>
        <taxon>Cladosporiaceae</taxon>
        <taxon>Cryoendolithus</taxon>
    </lineage>
</organism>
<dbReference type="InParanoid" id="A0A1V8T6Y8"/>
<comment type="caution">
    <text evidence="2">The sequence shown here is derived from an EMBL/GenBank/DDBJ whole genome shotgun (WGS) entry which is preliminary data.</text>
</comment>
<proteinExistence type="predicted"/>
<gene>
    <name evidence="2" type="ORF">B0A48_07518</name>
</gene>
<feature type="region of interest" description="Disordered" evidence="1">
    <location>
        <begin position="44"/>
        <end position="72"/>
    </location>
</feature>
<evidence type="ECO:0000313" key="2">
    <source>
        <dbReference type="EMBL" id="OQO06952.1"/>
    </source>
</evidence>
<reference evidence="3" key="1">
    <citation type="submission" date="2017-03" db="EMBL/GenBank/DDBJ databases">
        <title>Genomes of endolithic fungi from Antarctica.</title>
        <authorList>
            <person name="Coleine C."/>
            <person name="Masonjones S."/>
            <person name="Stajich J.E."/>
        </authorList>
    </citation>
    <scope>NUCLEOTIDE SEQUENCE [LARGE SCALE GENOMIC DNA]</scope>
    <source>
        <strain evidence="3">CCFEE 5527</strain>
    </source>
</reference>
<sequence length="388" mass="43546">MAQINTYGVHNGSTRLTRVSEELNCLSFCPIIWQETVPQAVHGAKQTQSTPAVIKASTSRPQKKRRTTREEQGEIKVDFDIEQGDTIARNLLRFDLDDGGATTHGGASKPSEGALSAAREYHRKYLSYLIVSKERLPTYTATARRPFAIFDSQPIPQPFAPLLSERKGVQNFATLYMDMLSNLQGELQAGQVPNMRRKSFWGRICMLDERMLQATQHALGHAVFDLSNLSMIPRHTLETLKKPGLYLRVAILPDGTVHTYVGSSFEAAGVQQRLTNAYDRPLAYAKAGRWHAGLASRGFAQYTANMVAKENASFLLQPLMIFDAVNDKNYHQAEFLLSPEMHFHESLFITFFKSATNGKKMCFIPVLELIFEICRTHSLSDTVSQQGR</sequence>
<accession>A0A1V8T6Y8</accession>